<dbReference type="InterPro" id="IPR052709">
    <property type="entry name" value="Transposase-MT_Hybrid"/>
</dbReference>
<sequence>MQAVETKIRKNRKITITTLSLEFPDVSRSVVYKIVTDFKNFVLGGYPDSRTRRHKEKRFAISLDFLLRYEEEGDDMLSIIDIGDETWRNSVLGPFAGGPQGTTINCEPLRKFQRAFQNRHDVKKCFASPRYLLHRLGSQSNLLDHAPYNPDLAPSDFHLFRYLKHGAKRFSDNEEVKAAVNSWLSDQAVDFFEEGFQNLVLWSFIQLICDESVRNLSTNILRRLFGNYKLAYISNQLREANRICKVDKVFNKTGTPTFNCNLCDGTPDNSKGFQELHGIARSVIG</sequence>
<accession>A0A8X6RH72</accession>
<dbReference type="PANTHER" id="PTHR46060:SF1">
    <property type="entry name" value="MARINER MOS1 TRANSPOSASE-LIKE PROTEIN"/>
    <property type="match status" value="1"/>
</dbReference>
<dbReference type="EMBL" id="BMAU01021185">
    <property type="protein sequence ID" value="GFX95216.1"/>
    <property type="molecule type" value="Genomic_DNA"/>
</dbReference>
<dbReference type="AlphaFoldDB" id="A0A8X6RH72"/>
<protein>
    <submittedName>
        <fullName evidence="1">Histone-lysine N-methyltransferase SETMAR</fullName>
    </submittedName>
</protein>
<evidence type="ECO:0000313" key="1">
    <source>
        <dbReference type="EMBL" id="GFX95216.1"/>
    </source>
</evidence>
<gene>
    <name evidence="1" type="primary">SETMAR_76</name>
    <name evidence="1" type="ORF">TNCV_848071</name>
</gene>
<dbReference type="PANTHER" id="PTHR46060">
    <property type="entry name" value="MARINER MOS1 TRANSPOSASE-LIKE PROTEIN"/>
    <property type="match status" value="1"/>
</dbReference>
<dbReference type="Proteomes" id="UP000887159">
    <property type="component" value="Unassembled WGS sequence"/>
</dbReference>
<comment type="caution">
    <text evidence="1">The sequence shown here is derived from an EMBL/GenBank/DDBJ whole genome shotgun (WGS) entry which is preliminary data.</text>
</comment>
<organism evidence="1 2">
    <name type="scientific">Trichonephila clavipes</name>
    <name type="common">Golden silk orbweaver</name>
    <name type="synonym">Nephila clavipes</name>
    <dbReference type="NCBI Taxonomy" id="2585209"/>
    <lineage>
        <taxon>Eukaryota</taxon>
        <taxon>Metazoa</taxon>
        <taxon>Ecdysozoa</taxon>
        <taxon>Arthropoda</taxon>
        <taxon>Chelicerata</taxon>
        <taxon>Arachnida</taxon>
        <taxon>Araneae</taxon>
        <taxon>Araneomorphae</taxon>
        <taxon>Entelegynae</taxon>
        <taxon>Araneoidea</taxon>
        <taxon>Nephilidae</taxon>
        <taxon>Trichonephila</taxon>
    </lineage>
</organism>
<reference evidence="1" key="1">
    <citation type="submission" date="2020-08" db="EMBL/GenBank/DDBJ databases">
        <title>Multicomponent nature underlies the extraordinary mechanical properties of spider dragline silk.</title>
        <authorList>
            <person name="Kono N."/>
            <person name="Nakamura H."/>
            <person name="Mori M."/>
            <person name="Yoshida Y."/>
            <person name="Ohtoshi R."/>
            <person name="Malay A.D."/>
            <person name="Moran D.A.P."/>
            <person name="Tomita M."/>
            <person name="Numata K."/>
            <person name="Arakawa K."/>
        </authorList>
    </citation>
    <scope>NUCLEOTIDE SEQUENCE</scope>
</reference>
<dbReference type="InterPro" id="IPR036397">
    <property type="entry name" value="RNaseH_sf"/>
</dbReference>
<keyword evidence="2" id="KW-1185">Reference proteome</keyword>
<dbReference type="Gene3D" id="3.30.420.10">
    <property type="entry name" value="Ribonuclease H-like superfamily/Ribonuclease H"/>
    <property type="match status" value="1"/>
</dbReference>
<dbReference type="GO" id="GO:0003676">
    <property type="term" value="F:nucleic acid binding"/>
    <property type="evidence" value="ECO:0007669"/>
    <property type="project" value="InterPro"/>
</dbReference>
<evidence type="ECO:0000313" key="2">
    <source>
        <dbReference type="Proteomes" id="UP000887159"/>
    </source>
</evidence>
<proteinExistence type="predicted"/>
<name>A0A8X6RH72_TRICX</name>